<dbReference type="RefSeq" id="WP_344564112.1">
    <property type="nucleotide sequence ID" value="NZ_BAAATG010000030.1"/>
</dbReference>
<dbReference type="Proteomes" id="UP001596035">
    <property type="component" value="Unassembled WGS sequence"/>
</dbReference>
<proteinExistence type="inferred from homology"/>
<accession>A0ABW0E2E3</accession>
<feature type="domain" description="GIY-YIG" evidence="9">
    <location>
        <begin position="16"/>
        <end position="95"/>
    </location>
</feature>
<dbReference type="Gene3D" id="4.10.860.10">
    <property type="entry name" value="UVR domain"/>
    <property type="match status" value="1"/>
</dbReference>
<evidence type="ECO:0000259" key="9">
    <source>
        <dbReference type="PROSITE" id="PS50164"/>
    </source>
</evidence>
<dbReference type="InterPro" id="IPR038476">
    <property type="entry name" value="UvrC_RNase_H_dom_sf"/>
</dbReference>
<protein>
    <recommendedName>
        <fullName evidence="6">UvrABC system protein C</fullName>
        <shortName evidence="6">Protein UvrC</shortName>
    </recommendedName>
    <alternativeName>
        <fullName evidence="6">Excinuclease ABC subunit C</fullName>
    </alternativeName>
</protein>
<keyword evidence="1 6" id="KW-0963">Cytoplasm</keyword>
<dbReference type="InterPro" id="IPR036876">
    <property type="entry name" value="UVR_dom_sf"/>
</dbReference>
<keyword evidence="3 6" id="KW-0228">DNA excision</keyword>
<dbReference type="Pfam" id="PF02151">
    <property type="entry name" value="UVR"/>
    <property type="match status" value="1"/>
</dbReference>
<dbReference type="Pfam" id="PF08459">
    <property type="entry name" value="UvrC_RNaseH_dom"/>
    <property type="match status" value="1"/>
</dbReference>
<gene>
    <name evidence="6 11" type="primary">uvrC</name>
    <name evidence="11" type="ORF">ACFPWV_35965</name>
</gene>
<feature type="domain" description="UvrC family homology region profile" evidence="10">
    <location>
        <begin position="259"/>
        <end position="528"/>
    </location>
</feature>
<dbReference type="NCBIfam" id="TIGR00194">
    <property type="entry name" value="uvrC"/>
    <property type="match status" value="1"/>
</dbReference>
<keyword evidence="2 6" id="KW-0227">DNA damage</keyword>
<keyword evidence="6" id="KW-0742">SOS response</keyword>
<dbReference type="PROSITE" id="PS50164">
    <property type="entry name" value="GIY_YIG"/>
    <property type="match status" value="1"/>
</dbReference>
<feature type="region of interest" description="Disordered" evidence="7">
    <location>
        <begin position="468"/>
        <end position="502"/>
    </location>
</feature>
<comment type="caution">
    <text evidence="11">The sequence shown here is derived from an EMBL/GenBank/DDBJ whole genome shotgun (WGS) entry which is preliminary data.</text>
</comment>
<feature type="compositionally biased region" description="Acidic residues" evidence="7">
    <location>
        <begin position="664"/>
        <end position="677"/>
    </location>
</feature>
<dbReference type="InterPro" id="IPR050066">
    <property type="entry name" value="UvrABC_protein_C"/>
</dbReference>
<dbReference type="SMART" id="SM00465">
    <property type="entry name" value="GIYc"/>
    <property type="match status" value="1"/>
</dbReference>
<evidence type="ECO:0000313" key="12">
    <source>
        <dbReference type="Proteomes" id="UP001596035"/>
    </source>
</evidence>
<evidence type="ECO:0000256" key="4">
    <source>
        <dbReference type="ARBA" id="ARBA00022881"/>
    </source>
</evidence>
<evidence type="ECO:0000256" key="2">
    <source>
        <dbReference type="ARBA" id="ARBA00022763"/>
    </source>
</evidence>
<keyword evidence="4 6" id="KW-0267">Excision nuclease</keyword>
<dbReference type="Pfam" id="PF14520">
    <property type="entry name" value="HHH_5"/>
    <property type="match status" value="1"/>
</dbReference>
<evidence type="ECO:0000256" key="7">
    <source>
        <dbReference type="SAM" id="MobiDB-lite"/>
    </source>
</evidence>
<keyword evidence="11" id="KW-0378">Hydrolase</keyword>
<evidence type="ECO:0000259" key="10">
    <source>
        <dbReference type="PROSITE" id="PS50165"/>
    </source>
</evidence>
<evidence type="ECO:0000256" key="5">
    <source>
        <dbReference type="ARBA" id="ARBA00023204"/>
    </source>
</evidence>
<dbReference type="SUPFAM" id="SSF47781">
    <property type="entry name" value="RuvA domain 2-like"/>
    <property type="match status" value="1"/>
</dbReference>
<comment type="similarity">
    <text evidence="6">Belongs to the UvrC family.</text>
</comment>
<dbReference type="EMBL" id="JBHSKN010000036">
    <property type="protein sequence ID" value="MFC5245246.1"/>
    <property type="molecule type" value="Genomic_DNA"/>
</dbReference>
<dbReference type="PANTHER" id="PTHR30562:SF1">
    <property type="entry name" value="UVRABC SYSTEM PROTEIN C"/>
    <property type="match status" value="1"/>
</dbReference>
<dbReference type="Gene3D" id="1.10.150.20">
    <property type="entry name" value="5' to 3' exonuclease, C-terminal subdomain"/>
    <property type="match status" value="1"/>
</dbReference>
<dbReference type="InterPro" id="IPR035901">
    <property type="entry name" value="GIY-YIG_endonuc_sf"/>
</dbReference>
<dbReference type="InterPro" id="IPR001943">
    <property type="entry name" value="UVR_dom"/>
</dbReference>
<dbReference type="SUPFAM" id="SSF46600">
    <property type="entry name" value="C-terminal UvrC-binding domain of UvrB"/>
    <property type="match status" value="1"/>
</dbReference>
<dbReference type="InterPro" id="IPR000305">
    <property type="entry name" value="GIY-YIG_endonuc"/>
</dbReference>
<dbReference type="PROSITE" id="PS50151">
    <property type="entry name" value="UVR"/>
    <property type="match status" value="1"/>
</dbReference>
<evidence type="ECO:0000256" key="1">
    <source>
        <dbReference type="ARBA" id="ARBA00022490"/>
    </source>
</evidence>
<dbReference type="InterPro" id="IPR047296">
    <property type="entry name" value="GIY-YIG_UvrC_Cho"/>
</dbReference>
<evidence type="ECO:0000313" key="11">
    <source>
        <dbReference type="EMBL" id="MFC5245246.1"/>
    </source>
</evidence>
<dbReference type="CDD" id="cd10434">
    <property type="entry name" value="GIY-YIG_UvrC_Cho"/>
    <property type="match status" value="1"/>
</dbReference>
<dbReference type="Gene3D" id="3.30.420.340">
    <property type="entry name" value="UvrC, RNAse H endonuclease domain"/>
    <property type="match status" value="1"/>
</dbReference>
<comment type="subunit">
    <text evidence="6">Interacts with UvrB in an incision complex.</text>
</comment>
<dbReference type="InterPro" id="IPR004791">
    <property type="entry name" value="UvrC"/>
</dbReference>
<evidence type="ECO:0000256" key="6">
    <source>
        <dbReference type="HAMAP-Rule" id="MF_00203"/>
    </source>
</evidence>
<dbReference type="InterPro" id="IPR003583">
    <property type="entry name" value="Hlx-hairpin-Hlx_DNA-bd_motif"/>
</dbReference>
<name>A0ABW0E2E3_9ACTN</name>
<dbReference type="Pfam" id="PF22920">
    <property type="entry name" value="UvrC_RNaseH"/>
    <property type="match status" value="1"/>
</dbReference>
<dbReference type="SUPFAM" id="SSF82771">
    <property type="entry name" value="GIY-YIG endonuclease"/>
    <property type="match status" value="1"/>
</dbReference>
<keyword evidence="12" id="KW-1185">Reference proteome</keyword>
<evidence type="ECO:0000256" key="3">
    <source>
        <dbReference type="ARBA" id="ARBA00022769"/>
    </source>
</evidence>
<comment type="subcellular location">
    <subcellularLocation>
        <location evidence="6">Cytoplasm</location>
    </subcellularLocation>
</comment>
<dbReference type="SMART" id="SM00278">
    <property type="entry name" value="HhH1"/>
    <property type="match status" value="2"/>
</dbReference>
<dbReference type="PROSITE" id="PS50165">
    <property type="entry name" value="UVRC"/>
    <property type="match status" value="1"/>
</dbReference>
<comment type="function">
    <text evidence="6">The UvrABC repair system catalyzes the recognition and processing of DNA lesions. UvrC both incises the 5' and 3' sides of the lesion. The N-terminal half is responsible for the 3' incision and the C-terminal half is responsible for the 5' incision.</text>
</comment>
<dbReference type="NCBIfam" id="NF001824">
    <property type="entry name" value="PRK00558.1-5"/>
    <property type="match status" value="1"/>
</dbReference>
<evidence type="ECO:0000259" key="8">
    <source>
        <dbReference type="PROSITE" id="PS50151"/>
    </source>
</evidence>
<dbReference type="HAMAP" id="MF_00203">
    <property type="entry name" value="UvrC"/>
    <property type="match status" value="1"/>
</dbReference>
<dbReference type="Gene3D" id="3.40.1440.10">
    <property type="entry name" value="GIY-YIG endonuclease"/>
    <property type="match status" value="1"/>
</dbReference>
<keyword evidence="5 6" id="KW-0234">DNA repair</keyword>
<reference evidence="12" key="1">
    <citation type="journal article" date="2019" name="Int. J. Syst. Evol. Microbiol.">
        <title>The Global Catalogue of Microorganisms (GCM) 10K type strain sequencing project: providing services to taxonomists for standard genome sequencing and annotation.</title>
        <authorList>
            <consortium name="The Broad Institute Genomics Platform"/>
            <consortium name="The Broad Institute Genome Sequencing Center for Infectious Disease"/>
            <person name="Wu L."/>
            <person name="Ma J."/>
        </authorList>
    </citation>
    <scope>NUCLEOTIDE SEQUENCE [LARGE SCALE GENOMIC DNA]</scope>
    <source>
        <strain evidence="12">CGMCC 4.7131</strain>
    </source>
</reference>
<feature type="region of interest" description="Disordered" evidence="7">
    <location>
        <begin position="663"/>
        <end position="702"/>
    </location>
</feature>
<sequence length="702" mass="78429">MADPSSYRPKPGEIPDSPGVYRFRDEHRRVIYVGKAKSLRQRLANYFQDLAGLHPRTRSMVTTAASVEWTVVSTEVEALQLEYSWIKEYDPRFNVKYRDDKSYPYLAVTMNEEFPRVQVMRGHKKKGVRYFGPYTHAWAIRDTVDLLLRVFPVRTCSAGVFKNAARTGRPCLLGYIDKCSAPCVDRISAEDHRALAEEFSDFMAGRTGTYLRRLERRMTEAAEEMEYERAARLRDDIGALKKAMEKSAVVLADATDADLIAVAEDELEAAVQIFHVRGGRVRGQRGWVTDKVEEITTGALVEHALQQLYGEETGDAVPREVLVPALPDPVEPVQQWLTERRGSGVSLRIPQRGDKRALMETVERNAQQALVLHKTKRASDLTTRSRALEEITDALELDSAPLRIECYDISHLQGDDVVASMVVFEDGLARKSEYRRFQIKGFAGQDDVRSMHEVITRRFRRYLAEKERTGEWTDGEDPGAEGPSGGLAEPPGNTLTEDDGRPRRFAYPPQLVVVDGGAPQVAAARRALDELGIDDIAVCGLAKRLEEVWLPGETDPVVLPRTSEGLYLLQRVRDEAHRFAITYQRAKRAKRFRAGPLDDVPGLGETRKQALIKHFGSVKRLRSATIDQIREVPGIGRKTAETIVAALERAAPAAPAVNTATGEILDDTDEIMDDTEEPGQATGSPGEPVTTGAPDERRGQER</sequence>
<dbReference type="Pfam" id="PF01541">
    <property type="entry name" value="GIY-YIG"/>
    <property type="match status" value="1"/>
</dbReference>
<feature type="domain" description="UVR" evidence="8">
    <location>
        <begin position="208"/>
        <end position="243"/>
    </location>
</feature>
<organism evidence="11 12">
    <name type="scientific">Streptomyces atrovirens</name>
    <dbReference type="NCBI Taxonomy" id="285556"/>
    <lineage>
        <taxon>Bacteria</taxon>
        <taxon>Bacillati</taxon>
        <taxon>Actinomycetota</taxon>
        <taxon>Actinomycetes</taxon>
        <taxon>Kitasatosporales</taxon>
        <taxon>Streptomycetaceae</taxon>
        <taxon>Streptomyces</taxon>
    </lineage>
</organism>
<dbReference type="PANTHER" id="PTHR30562">
    <property type="entry name" value="UVRC/OXIDOREDUCTASE"/>
    <property type="match status" value="1"/>
</dbReference>
<dbReference type="GO" id="GO:0016787">
    <property type="term" value="F:hydrolase activity"/>
    <property type="evidence" value="ECO:0007669"/>
    <property type="project" value="UniProtKB-KW"/>
</dbReference>
<dbReference type="InterPro" id="IPR001162">
    <property type="entry name" value="UvrC_RNase_H_dom"/>
</dbReference>
<dbReference type="InterPro" id="IPR010994">
    <property type="entry name" value="RuvA_2-like"/>
</dbReference>